<dbReference type="InterPro" id="IPR005002">
    <property type="entry name" value="PMM"/>
</dbReference>
<organism evidence="6 7">
    <name type="scientific">Sus scrofa</name>
    <name type="common">Pig</name>
    <dbReference type="NCBI Taxonomy" id="9823"/>
    <lineage>
        <taxon>Eukaryota</taxon>
        <taxon>Metazoa</taxon>
        <taxon>Chordata</taxon>
        <taxon>Craniata</taxon>
        <taxon>Vertebrata</taxon>
        <taxon>Euteleostomi</taxon>
        <taxon>Mammalia</taxon>
        <taxon>Eutheria</taxon>
        <taxon>Laurasiatheria</taxon>
        <taxon>Artiodactyla</taxon>
        <taxon>Suina</taxon>
        <taxon>Suidae</taxon>
        <taxon>Sus</taxon>
    </lineage>
</organism>
<evidence type="ECO:0000256" key="2">
    <source>
        <dbReference type="ARBA" id="ARBA00022723"/>
    </source>
</evidence>
<dbReference type="InParanoid" id="A0A287AHT6"/>
<dbReference type="InterPro" id="IPR036412">
    <property type="entry name" value="HAD-like_sf"/>
</dbReference>
<evidence type="ECO:0000313" key="7">
    <source>
        <dbReference type="Proteomes" id="UP000008227"/>
    </source>
</evidence>
<accession>A0A287AHT6</accession>
<dbReference type="SMR" id="A0A287AHT6"/>
<protein>
    <recommendedName>
        <fullName evidence="5">Phosphomannomutase</fullName>
        <ecNumber evidence="5">5.4.2.8</ecNumber>
    </recommendedName>
</protein>
<dbReference type="InterPro" id="IPR023214">
    <property type="entry name" value="HAD_sf"/>
</dbReference>
<reference evidence="6" key="4">
    <citation type="submission" date="2025-09" db="UniProtKB">
        <authorList>
            <consortium name="Ensembl"/>
        </authorList>
    </citation>
    <scope>IDENTIFICATION</scope>
</reference>
<reference evidence="7" key="1">
    <citation type="submission" date="2009-11" db="EMBL/GenBank/DDBJ databases">
        <authorList>
            <consortium name="Porcine genome sequencing project"/>
        </authorList>
    </citation>
    <scope>NUCLEOTIDE SEQUENCE [LARGE SCALE GENOMIC DNA]</scope>
    <source>
        <strain evidence="7">Duroc</strain>
    </source>
</reference>
<dbReference type="UniPathway" id="UPA00126">
    <property type="reaction ID" value="UER00424"/>
</dbReference>
<dbReference type="GO" id="GO:0006487">
    <property type="term" value="P:protein N-linked glycosylation"/>
    <property type="evidence" value="ECO:0000318"/>
    <property type="project" value="GO_Central"/>
</dbReference>
<comment type="catalytic activity">
    <reaction evidence="5">
        <text>alpha-D-mannose 1-phosphate = D-mannose 6-phosphate</text>
        <dbReference type="Rhea" id="RHEA:11140"/>
        <dbReference type="ChEBI" id="CHEBI:58409"/>
        <dbReference type="ChEBI" id="CHEBI:58735"/>
        <dbReference type="EC" id="5.4.2.8"/>
    </reaction>
</comment>
<dbReference type="GO" id="GO:0006013">
    <property type="term" value="P:mannose metabolic process"/>
    <property type="evidence" value="ECO:0000318"/>
    <property type="project" value="GO_Central"/>
</dbReference>
<feature type="binding site" evidence="4">
    <location>
        <position position="203"/>
    </location>
    <ligand>
        <name>Mg(2+)</name>
        <dbReference type="ChEBI" id="CHEBI:18420"/>
        <label>1</label>
    </ligand>
</feature>
<dbReference type="SUPFAM" id="SSF56784">
    <property type="entry name" value="HAD-like"/>
    <property type="match status" value="1"/>
</dbReference>
<dbReference type="Ensembl" id="ENSSSCT00000003675.4">
    <property type="protein sequence ID" value="ENSSSCP00000043444.2"/>
    <property type="gene ID" value="ENSSSCG00000003311.4"/>
</dbReference>
<proteinExistence type="inferred from homology"/>
<comment type="similarity">
    <text evidence="5">Belongs to the eukaryotic PMM family.</text>
</comment>
<reference evidence="6" key="2">
    <citation type="journal article" date="2020" name="Gigascience">
        <title>An improved pig reference genome sequence to enable pig genetics and genomics research.</title>
        <authorList>
            <person name="Warr A."/>
            <person name="Affara N."/>
            <person name="Aken B."/>
            <person name="Beiki H."/>
            <person name="Bickhart D.M."/>
            <person name="Billis K."/>
            <person name="Chow W."/>
            <person name="Eory L."/>
            <person name="Finlayson H.A."/>
            <person name="Flicek P."/>
            <person name="Giron C.G."/>
            <person name="Griffin D.K."/>
            <person name="Hall R."/>
            <person name="Hannum G."/>
            <person name="Hourlier T."/>
            <person name="Howe K."/>
            <person name="Hume D.A."/>
            <person name="Izuogu O."/>
            <person name="Kim K."/>
            <person name="Koren S."/>
            <person name="Liu H."/>
            <person name="Manchanda N."/>
            <person name="Martin F.J."/>
            <person name="Nonneman D.J."/>
            <person name="O'Connor R.E."/>
            <person name="Phillippy A.M."/>
            <person name="Rohrer G.A."/>
            <person name="Rosen B.D."/>
            <person name="Rund L.A."/>
            <person name="Sargent C.A."/>
            <person name="Schook L.B."/>
            <person name="Schroeder S.G."/>
            <person name="Schwartz A.S."/>
            <person name="Skinner B.M."/>
            <person name="Talbot R."/>
            <person name="Tseng E."/>
            <person name="Tuggle C.K."/>
            <person name="Watson M."/>
            <person name="Smith T.P.L."/>
            <person name="Archibald A.L."/>
        </authorList>
    </citation>
    <scope>NUCLEOTIDE SEQUENCE [LARGE SCALE GENOMIC DNA]</scope>
    <source>
        <strain evidence="6">Duroc</strain>
    </source>
</reference>
<comment type="cofactor">
    <cofactor evidence="4">
        <name>Mg(2+)</name>
        <dbReference type="ChEBI" id="CHEBI:18420"/>
    </cofactor>
</comment>
<dbReference type="PANTHER" id="PTHR10466:SF2">
    <property type="entry name" value="PHOSPHOMANNOMUTASE 2"/>
    <property type="match status" value="1"/>
</dbReference>
<evidence type="ECO:0000256" key="1">
    <source>
        <dbReference type="ARBA" id="ARBA00022490"/>
    </source>
</evidence>
<comment type="subunit">
    <text evidence="5">Homodimer.</text>
</comment>
<dbReference type="EC" id="5.4.2.8" evidence="5"/>
<comment type="subcellular location">
    <subcellularLocation>
        <location evidence="5">Cytoplasm</location>
    </subcellularLocation>
</comment>
<dbReference type="PANTHER" id="PTHR10466">
    <property type="entry name" value="PHOSPHOMANNOMUTASE"/>
    <property type="match status" value="1"/>
</dbReference>
<name>A0A287AHT6_PIG</name>
<keyword evidence="1 5" id="KW-0963">Cytoplasm</keyword>
<dbReference type="GO" id="GO:0046872">
    <property type="term" value="F:metal ion binding"/>
    <property type="evidence" value="ECO:0007669"/>
    <property type="project" value="UniProtKB-KW"/>
</dbReference>
<dbReference type="AlphaFoldDB" id="A0A287AHT6"/>
<comment type="function">
    <text evidence="5">Involved in the synthesis of the GDP-mannose and dolichol-phosphate-mannose required for a number of critical mannosyl transfer reactions.</text>
</comment>
<evidence type="ECO:0000313" key="6">
    <source>
        <dbReference type="Ensembl" id="ENSSSCP00000043444.2"/>
    </source>
</evidence>
<keyword evidence="2 4" id="KW-0479">Metal-binding</keyword>
<reference evidence="6" key="3">
    <citation type="submission" date="2025-08" db="UniProtKB">
        <authorList>
            <consortium name="Ensembl"/>
        </authorList>
    </citation>
    <scope>IDENTIFICATION</scope>
</reference>
<dbReference type="GO" id="GO:0005829">
    <property type="term" value="C:cytosol"/>
    <property type="evidence" value="ECO:0000318"/>
    <property type="project" value="GO_Central"/>
</dbReference>
<dbReference type="Proteomes" id="UP000008227">
    <property type="component" value="Chromosome 6"/>
</dbReference>
<dbReference type="GeneTree" id="ENSGT00390000002918"/>
<dbReference type="InterPro" id="IPR043169">
    <property type="entry name" value="PMM_cap"/>
</dbReference>
<feature type="binding site" evidence="4">
    <location>
        <position position="189"/>
    </location>
    <ligand>
        <name>Mg(2+)</name>
        <dbReference type="ChEBI" id="CHEBI:18420"/>
        <label>1</label>
    </ligand>
</feature>
<comment type="pathway">
    <text evidence="5">Nucleotide-sugar biosynthesis; GDP-alpha-D-mannose biosynthesis; alpha-D-mannose 1-phosphate from D-fructose 6-phosphate: step 2/2.</text>
</comment>
<keyword evidence="7" id="KW-1185">Reference proteome</keyword>
<dbReference type="STRING" id="9823.ENSSSCP00000043444"/>
<sequence length="226" mass="25594">MIIKTAWLDVLGQVPGARKSCKVHVEMGVMAPPGPVLCFFDVDRTLTAPRQKITKDMDGKLLCKPHIQSHSGEAPIQDLINQCLSYIVKIKLWKKGGTFIEFQNEMLNVSLSEGAAHKKNALSSTNVIQKENIRQKFMEDLWKEFSQKELTFSIGGQINFEVFPEGGDKRCFLEHVEKDSFKTIYFFGDKTMPGGNDPEIVWDPRVVGYTLTVPKDTCRICQGLFY</sequence>
<evidence type="ECO:0000256" key="4">
    <source>
        <dbReference type="PIRSR" id="PIRSR605002-3"/>
    </source>
</evidence>
<dbReference type="GO" id="GO:0009298">
    <property type="term" value="P:GDP-mannose biosynthetic process"/>
    <property type="evidence" value="ECO:0007669"/>
    <property type="project" value="UniProtKB-UniPathway"/>
</dbReference>
<evidence type="ECO:0000256" key="5">
    <source>
        <dbReference type="RuleBase" id="RU361118"/>
    </source>
</evidence>
<evidence type="ECO:0000256" key="3">
    <source>
        <dbReference type="ARBA" id="ARBA00022842"/>
    </source>
</evidence>
<dbReference type="Gene3D" id="3.40.50.1000">
    <property type="entry name" value="HAD superfamily/HAD-like"/>
    <property type="match status" value="1"/>
</dbReference>
<keyword evidence="3 4" id="KW-0460">Magnesium</keyword>
<keyword evidence="5" id="KW-0413">Isomerase</keyword>
<dbReference type="GO" id="GO:0004615">
    <property type="term" value="F:phosphomannomutase activity"/>
    <property type="evidence" value="ECO:0000318"/>
    <property type="project" value="GO_Central"/>
</dbReference>
<dbReference type="Gene3D" id="3.30.1240.20">
    <property type="match status" value="1"/>
</dbReference>
<dbReference type="Pfam" id="PF03332">
    <property type="entry name" value="PMM"/>
    <property type="match status" value="1"/>
</dbReference>